<feature type="compositionally biased region" description="Polar residues" evidence="1">
    <location>
        <begin position="18"/>
        <end position="29"/>
    </location>
</feature>
<evidence type="ECO:0000313" key="3">
    <source>
        <dbReference type="Proteomes" id="UP001341840"/>
    </source>
</evidence>
<feature type="compositionally biased region" description="Polar residues" evidence="1">
    <location>
        <begin position="1"/>
        <end position="11"/>
    </location>
</feature>
<organism evidence="2 3">
    <name type="scientific">Stylosanthes scabra</name>
    <dbReference type="NCBI Taxonomy" id="79078"/>
    <lineage>
        <taxon>Eukaryota</taxon>
        <taxon>Viridiplantae</taxon>
        <taxon>Streptophyta</taxon>
        <taxon>Embryophyta</taxon>
        <taxon>Tracheophyta</taxon>
        <taxon>Spermatophyta</taxon>
        <taxon>Magnoliopsida</taxon>
        <taxon>eudicotyledons</taxon>
        <taxon>Gunneridae</taxon>
        <taxon>Pentapetalae</taxon>
        <taxon>rosids</taxon>
        <taxon>fabids</taxon>
        <taxon>Fabales</taxon>
        <taxon>Fabaceae</taxon>
        <taxon>Papilionoideae</taxon>
        <taxon>50 kb inversion clade</taxon>
        <taxon>dalbergioids sensu lato</taxon>
        <taxon>Dalbergieae</taxon>
        <taxon>Pterocarpus clade</taxon>
        <taxon>Stylosanthes</taxon>
    </lineage>
</organism>
<dbReference type="Proteomes" id="UP001341840">
    <property type="component" value="Unassembled WGS sequence"/>
</dbReference>
<feature type="region of interest" description="Disordered" evidence="1">
    <location>
        <begin position="1"/>
        <end position="29"/>
    </location>
</feature>
<name>A0ABU6QMA4_9FABA</name>
<gene>
    <name evidence="2" type="ORF">PIB30_066680</name>
</gene>
<accession>A0ABU6QMA4</accession>
<keyword evidence="3" id="KW-1185">Reference proteome</keyword>
<reference evidence="2 3" key="1">
    <citation type="journal article" date="2023" name="Plants (Basel)">
        <title>Bridging the Gap: Combining Genomics and Transcriptomics Approaches to Understand Stylosanthes scabra, an Orphan Legume from the Brazilian Caatinga.</title>
        <authorList>
            <person name="Ferreira-Neto J.R.C."/>
            <person name="da Silva M.D."/>
            <person name="Binneck E."/>
            <person name="de Melo N.F."/>
            <person name="da Silva R.H."/>
            <person name="de Melo A.L.T.M."/>
            <person name="Pandolfi V."/>
            <person name="Bustamante F.O."/>
            <person name="Brasileiro-Vidal A.C."/>
            <person name="Benko-Iseppon A.M."/>
        </authorList>
    </citation>
    <scope>NUCLEOTIDE SEQUENCE [LARGE SCALE GENOMIC DNA]</scope>
    <source>
        <tissue evidence="2">Leaves</tissue>
    </source>
</reference>
<sequence length="118" mass="13252">MGHLSKGTTRTGYCPKVDTQNNVPHKNSSTNLNRCIKSEHDLLLPVKTPLELLDHCRRLLLGRPPLLLSQSTSSSPINEAEMRCHCCYSCIVHCRSKGEMHLTRGRRGSHRGRSFSSN</sequence>
<evidence type="ECO:0000313" key="2">
    <source>
        <dbReference type="EMBL" id="MED6112973.1"/>
    </source>
</evidence>
<evidence type="ECO:0000256" key="1">
    <source>
        <dbReference type="SAM" id="MobiDB-lite"/>
    </source>
</evidence>
<dbReference type="EMBL" id="JASCZI010000684">
    <property type="protein sequence ID" value="MED6112973.1"/>
    <property type="molecule type" value="Genomic_DNA"/>
</dbReference>
<protein>
    <submittedName>
        <fullName evidence="2">Uncharacterized protein</fullName>
    </submittedName>
</protein>
<proteinExistence type="predicted"/>
<comment type="caution">
    <text evidence="2">The sequence shown here is derived from an EMBL/GenBank/DDBJ whole genome shotgun (WGS) entry which is preliminary data.</text>
</comment>